<dbReference type="EnsemblMetazoa" id="G34834.9">
    <property type="protein sequence ID" value="G34834.9:cds"/>
    <property type="gene ID" value="G34834"/>
</dbReference>
<accession>A0A8W8MSD5</accession>
<evidence type="ECO:0000313" key="2">
    <source>
        <dbReference type="Proteomes" id="UP000005408"/>
    </source>
</evidence>
<dbReference type="AlphaFoldDB" id="A0A8W8MSD5"/>
<evidence type="ECO:0000313" key="1">
    <source>
        <dbReference type="EnsemblMetazoa" id="G34834.9:cds"/>
    </source>
</evidence>
<reference evidence="1" key="1">
    <citation type="submission" date="2022-08" db="UniProtKB">
        <authorList>
            <consortium name="EnsemblMetazoa"/>
        </authorList>
    </citation>
    <scope>IDENTIFICATION</scope>
    <source>
        <strain evidence="1">05x7-T-G4-1.051#20</strain>
    </source>
</reference>
<sequence length="174" mass="20425">MALWCRMRSLSVYISNGTANQWPHLDVGIIKSNYLTLIQNEIRKKATPRRCPFSPSVFGKWAVSDAYGNDMNTEITINYYYVMVRSPGVERVFFCKEMDYYETVLLITPEKDEILCLQFPFVDENPMLVVRLSPTMINHWRFFEPTRNPYRSPTIGNTCNRYSDGDAVFLNRMY</sequence>
<proteinExistence type="predicted"/>
<organism evidence="1 2">
    <name type="scientific">Magallana gigas</name>
    <name type="common">Pacific oyster</name>
    <name type="synonym">Crassostrea gigas</name>
    <dbReference type="NCBI Taxonomy" id="29159"/>
    <lineage>
        <taxon>Eukaryota</taxon>
        <taxon>Metazoa</taxon>
        <taxon>Spiralia</taxon>
        <taxon>Lophotrochozoa</taxon>
        <taxon>Mollusca</taxon>
        <taxon>Bivalvia</taxon>
        <taxon>Autobranchia</taxon>
        <taxon>Pteriomorphia</taxon>
        <taxon>Ostreida</taxon>
        <taxon>Ostreoidea</taxon>
        <taxon>Ostreidae</taxon>
        <taxon>Magallana</taxon>
    </lineage>
</organism>
<keyword evidence="2" id="KW-1185">Reference proteome</keyword>
<protein>
    <submittedName>
        <fullName evidence="1">Uncharacterized protein</fullName>
    </submittedName>
</protein>
<dbReference type="Proteomes" id="UP000005408">
    <property type="component" value="Unassembled WGS sequence"/>
</dbReference>
<name>A0A8W8MSD5_MAGGI</name>